<feature type="domain" description="Cysteinyl-tRNA synthetase class Ia DALR" evidence="14">
    <location>
        <begin position="356"/>
        <end position="423"/>
    </location>
</feature>
<dbReference type="SUPFAM" id="SSF52374">
    <property type="entry name" value="Nucleotidylyl transferase"/>
    <property type="match status" value="1"/>
</dbReference>
<dbReference type="Pfam" id="PF23493">
    <property type="entry name" value="CysS_C"/>
    <property type="match status" value="1"/>
</dbReference>
<dbReference type="Gene3D" id="1.20.120.1910">
    <property type="entry name" value="Cysteine-tRNA ligase, C-terminal anti-codon recognition domain"/>
    <property type="match status" value="1"/>
</dbReference>
<evidence type="ECO:0000256" key="13">
    <source>
        <dbReference type="HAMAP-Rule" id="MF_00041"/>
    </source>
</evidence>
<evidence type="ECO:0000313" key="15">
    <source>
        <dbReference type="EMBL" id="GEP72326.1"/>
    </source>
</evidence>
<accession>A0A512PMA4</accession>
<comment type="subunit">
    <text evidence="3 13">Monomer.</text>
</comment>
<evidence type="ECO:0000256" key="6">
    <source>
        <dbReference type="ARBA" id="ARBA00022723"/>
    </source>
</evidence>
<comment type="similarity">
    <text evidence="2 13">Belongs to the class-I aminoacyl-tRNA synthetase family.</text>
</comment>
<feature type="binding site" evidence="13">
    <location>
        <position position="274"/>
    </location>
    <ligand>
        <name>ATP</name>
        <dbReference type="ChEBI" id="CHEBI:30616"/>
    </ligand>
</feature>
<organism evidence="15 16">
    <name type="scientific">Lentilactobacillus rapi</name>
    <dbReference type="NCBI Taxonomy" id="481723"/>
    <lineage>
        <taxon>Bacteria</taxon>
        <taxon>Bacillati</taxon>
        <taxon>Bacillota</taxon>
        <taxon>Bacilli</taxon>
        <taxon>Lactobacillales</taxon>
        <taxon>Lactobacillaceae</taxon>
        <taxon>Lentilactobacillus</taxon>
    </lineage>
</organism>
<evidence type="ECO:0000256" key="11">
    <source>
        <dbReference type="ARBA" id="ARBA00023146"/>
    </source>
</evidence>
<dbReference type="OrthoDB" id="9815130at2"/>
<feature type="binding site" evidence="13">
    <location>
        <position position="212"/>
    </location>
    <ligand>
        <name>Zn(2+)</name>
        <dbReference type="ChEBI" id="CHEBI:29105"/>
    </ligand>
</feature>
<evidence type="ECO:0000256" key="9">
    <source>
        <dbReference type="ARBA" id="ARBA00022840"/>
    </source>
</evidence>
<feature type="binding site" evidence="13">
    <location>
        <position position="237"/>
    </location>
    <ligand>
        <name>Zn(2+)</name>
        <dbReference type="ChEBI" id="CHEBI:29105"/>
    </ligand>
</feature>
<dbReference type="InterPro" id="IPR032678">
    <property type="entry name" value="tRNA-synt_1_cat_dom"/>
</dbReference>
<keyword evidence="6 13" id="KW-0479">Metal-binding</keyword>
<dbReference type="HAMAP" id="MF_00041">
    <property type="entry name" value="Cys_tRNA_synth"/>
    <property type="match status" value="1"/>
</dbReference>
<keyword evidence="9 13" id="KW-0067">ATP-binding</keyword>
<keyword evidence="7 13" id="KW-0547">Nucleotide-binding</keyword>
<dbReference type="GO" id="GO:0006423">
    <property type="term" value="P:cysteinyl-tRNA aminoacylation"/>
    <property type="evidence" value="ECO:0007669"/>
    <property type="project" value="UniProtKB-UniRule"/>
</dbReference>
<keyword evidence="11 13" id="KW-0030">Aminoacyl-tRNA synthetase</keyword>
<keyword evidence="5 13" id="KW-0436">Ligase</keyword>
<evidence type="ECO:0000313" key="16">
    <source>
        <dbReference type="Proteomes" id="UP000321569"/>
    </source>
</evidence>
<comment type="caution">
    <text evidence="15">The sequence shown here is derived from an EMBL/GenBank/DDBJ whole genome shotgun (WGS) entry which is preliminary data.</text>
</comment>
<sequence length="470" mass="53783">MLQIFNTLTRKKEKFEPVTPGIVHMYVCGPTVYNYIHIGNARSAIAFDTVRRYLEYRGYKVKYVSNFTDVDDKMINAARENHTTVGAIADKYIAAFMQDTAALNISSDVIHPRATENIPEIIDFVKTLVDNGSAYNVDGDVYFRARKFPSYGALPHINVDQLEIGASQHVSQEEMAKKEDPIDFALWKKSKGDEISWESPWGKGRPGWHIECSVMSTKYLGKTIDIHGGGEDLIFPHHENERAQSEAKTHQTFVKYWMHNGFVTIGDDNEKMSKSLGNFITVHDLLKHLDGQVIRLLMSTTHYRRPIQYSDASVQEAKSNLKKLQTAFNNLTYRLHNAESGDDPKTDQEVRQIVADFTDAMDDDFNVQNGIAAVYELAKFANTYSERSVVFQLSIQFIINTLKQLAGIFGIKLEQSELKDDEIWKLIHERESARKNKDFIRSDEIREELKARGIVLEDTPQGTRFRKEQQ</sequence>
<dbReference type="GO" id="GO:0005829">
    <property type="term" value="C:cytosol"/>
    <property type="evidence" value="ECO:0007669"/>
    <property type="project" value="TreeGrafter"/>
</dbReference>
<dbReference type="NCBIfam" id="TIGR00435">
    <property type="entry name" value="cysS"/>
    <property type="match status" value="1"/>
</dbReference>
<dbReference type="STRING" id="1423795.FD12_GL001788"/>
<dbReference type="Proteomes" id="UP000321569">
    <property type="component" value="Unassembled WGS sequence"/>
</dbReference>
<dbReference type="InterPro" id="IPR014729">
    <property type="entry name" value="Rossmann-like_a/b/a_fold"/>
</dbReference>
<feature type="short sequence motif" description="'HIGH' region" evidence="13">
    <location>
        <begin position="30"/>
        <end position="40"/>
    </location>
</feature>
<comment type="catalytic activity">
    <reaction evidence="12 13">
        <text>tRNA(Cys) + L-cysteine + ATP = L-cysteinyl-tRNA(Cys) + AMP + diphosphate</text>
        <dbReference type="Rhea" id="RHEA:17773"/>
        <dbReference type="Rhea" id="RHEA-COMP:9661"/>
        <dbReference type="Rhea" id="RHEA-COMP:9679"/>
        <dbReference type="ChEBI" id="CHEBI:30616"/>
        <dbReference type="ChEBI" id="CHEBI:33019"/>
        <dbReference type="ChEBI" id="CHEBI:35235"/>
        <dbReference type="ChEBI" id="CHEBI:78442"/>
        <dbReference type="ChEBI" id="CHEBI:78517"/>
        <dbReference type="ChEBI" id="CHEBI:456215"/>
        <dbReference type="EC" id="6.1.1.16"/>
    </reaction>
</comment>
<feature type="binding site" evidence="13">
    <location>
        <position position="28"/>
    </location>
    <ligand>
        <name>Zn(2+)</name>
        <dbReference type="ChEBI" id="CHEBI:29105"/>
    </ligand>
</feature>
<dbReference type="InterPro" id="IPR024909">
    <property type="entry name" value="Cys-tRNA/MSH_ligase"/>
</dbReference>
<dbReference type="InterPro" id="IPR015803">
    <property type="entry name" value="Cys-tRNA-ligase"/>
</dbReference>
<feature type="binding site" evidence="13">
    <location>
        <position position="241"/>
    </location>
    <ligand>
        <name>Zn(2+)</name>
        <dbReference type="ChEBI" id="CHEBI:29105"/>
    </ligand>
</feature>
<dbReference type="SUPFAM" id="SSF47323">
    <property type="entry name" value="Anticodon-binding domain of a subclass of class I aminoacyl-tRNA synthetases"/>
    <property type="match status" value="1"/>
</dbReference>
<evidence type="ECO:0000256" key="10">
    <source>
        <dbReference type="ARBA" id="ARBA00022917"/>
    </source>
</evidence>
<dbReference type="GO" id="GO:0008270">
    <property type="term" value="F:zinc ion binding"/>
    <property type="evidence" value="ECO:0007669"/>
    <property type="project" value="UniProtKB-UniRule"/>
</dbReference>
<reference evidence="15 16" key="1">
    <citation type="submission" date="2019-07" db="EMBL/GenBank/DDBJ databases">
        <title>Whole genome shotgun sequence of Lactobacillus rapi NBRC 109618.</title>
        <authorList>
            <person name="Hosoyama A."/>
            <person name="Uohara A."/>
            <person name="Ohji S."/>
            <person name="Ichikawa N."/>
        </authorList>
    </citation>
    <scope>NUCLEOTIDE SEQUENCE [LARGE SCALE GENOMIC DNA]</scope>
    <source>
        <strain evidence="15 16">NBRC 109618</strain>
    </source>
</reference>
<keyword evidence="4 13" id="KW-0963">Cytoplasm</keyword>
<comment type="cofactor">
    <cofactor evidence="13">
        <name>Zn(2+)</name>
        <dbReference type="ChEBI" id="CHEBI:29105"/>
    </cofactor>
    <text evidence="13">Binds 1 zinc ion per subunit.</text>
</comment>
<dbReference type="InterPro" id="IPR009080">
    <property type="entry name" value="tRNAsynth_Ia_anticodon-bd"/>
</dbReference>
<dbReference type="Pfam" id="PF09190">
    <property type="entry name" value="DALR_2"/>
    <property type="match status" value="1"/>
</dbReference>
<dbReference type="FunFam" id="3.40.50.620:FF:000009">
    <property type="entry name" value="Cysteine--tRNA ligase"/>
    <property type="match status" value="1"/>
</dbReference>
<comment type="subcellular location">
    <subcellularLocation>
        <location evidence="1 13">Cytoplasm</location>
    </subcellularLocation>
</comment>
<dbReference type="GO" id="GO:0004817">
    <property type="term" value="F:cysteine-tRNA ligase activity"/>
    <property type="evidence" value="ECO:0007669"/>
    <property type="project" value="UniProtKB-UniRule"/>
</dbReference>
<evidence type="ECO:0000256" key="8">
    <source>
        <dbReference type="ARBA" id="ARBA00022833"/>
    </source>
</evidence>
<evidence type="ECO:0000256" key="1">
    <source>
        <dbReference type="ARBA" id="ARBA00004496"/>
    </source>
</evidence>
<gene>
    <name evidence="13 15" type="primary">cysS</name>
    <name evidence="15" type="ORF">LRA02_11940</name>
</gene>
<evidence type="ECO:0000256" key="2">
    <source>
        <dbReference type="ARBA" id="ARBA00005594"/>
    </source>
</evidence>
<evidence type="ECO:0000256" key="12">
    <source>
        <dbReference type="ARBA" id="ARBA00047398"/>
    </source>
</evidence>
<dbReference type="RefSeq" id="WP_056981903.1">
    <property type="nucleotide sequence ID" value="NZ_BKAM01000014.1"/>
</dbReference>
<feature type="short sequence motif" description="'KMSKS' region" evidence="13">
    <location>
        <begin position="271"/>
        <end position="275"/>
    </location>
</feature>
<dbReference type="Gene3D" id="3.40.50.620">
    <property type="entry name" value="HUPs"/>
    <property type="match status" value="1"/>
</dbReference>
<name>A0A512PMA4_9LACO</name>
<evidence type="ECO:0000256" key="5">
    <source>
        <dbReference type="ARBA" id="ARBA00022598"/>
    </source>
</evidence>
<dbReference type="EMBL" id="BKAM01000014">
    <property type="protein sequence ID" value="GEP72326.1"/>
    <property type="molecule type" value="Genomic_DNA"/>
</dbReference>
<proteinExistence type="inferred from homology"/>
<dbReference type="Pfam" id="PF01406">
    <property type="entry name" value="tRNA-synt_1e"/>
    <property type="match status" value="1"/>
</dbReference>
<keyword evidence="8 13" id="KW-0862">Zinc</keyword>
<dbReference type="InterPro" id="IPR056411">
    <property type="entry name" value="CysS_C"/>
</dbReference>
<evidence type="ECO:0000256" key="7">
    <source>
        <dbReference type="ARBA" id="ARBA00022741"/>
    </source>
</evidence>
<dbReference type="PANTHER" id="PTHR10890">
    <property type="entry name" value="CYSTEINYL-TRNA SYNTHETASE"/>
    <property type="match status" value="1"/>
</dbReference>
<keyword evidence="10 13" id="KW-0648">Protein biosynthesis</keyword>
<dbReference type="SMART" id="SM00840">
    <property type="entry name" value="DALR_2"/>
    <property type="match status" value="1"/>
</dbReference>
<dbReference type="EC" id="6.1.1.16" evidence="13"/>
<dbReference type="InterPro" id="IPR015273">
    <property type="entry name" value="Cys-tRNA-synt_Ia_DALR"/>
</dbReference>
<dbReference type="PANTHER" id="PTHR10890:SF3">
    <property type="entry name" value="CYSTEINE--TRNA LIGASE, CYTOPLASMIC"/>
    <property type="match status" value="1"/>
</dbReference>
<dbReference type="PRINTS" id="PR00983">
    <property type="entry name" value="TRNASYNTHCYS"/>
</dbReference>
<protein>
    <recommendedName>
        <fullName evidence="13">Cysteine--tRNA ligase</fullName>
        <ecNumber evidence="13">6.1.1.16</ecNumber>
    </recommendedName>
    <alternativeName>
        <fullName evidence="13">Cysteinyl-tRNA synthetase</fullName>
        <shortName evidence="13">CysRS</shortName>
    </alternativeName>
</protein>
<evidence type="ECO:0000256" key="4">
    <source>
        <dbReference type="ARBA" id="ARBA00022490"/>
    </source>
</evidence>
<evidence type="ECO:0000259" key="14">
    <source>
        <dbReference type="SMART" id="SM00840"/>
    </source>
</evidence>
<evidence type="ECO:0000256" key="3">
    <source>
        <dbReference type="ARBA" id="ARBA00011245"/>
    </source>
</evidence>
<dbReference type="AlphaFoldDB" id="A0A512PMA4"/>
<dbReference type="GO" id="GO:0005524">
    <property type="term" value="F:ATP binding"/>
    <property type="evidence" value="ECO:0007669"/>
    <property type="project" value="UniProtKB-UniRule"/>
</dbReference>
<dbReference type="CDD" id="cd00672">
    <property type="entry name" value="CysRS_core"/>
    <property type="match status" value="1"/>
</dbReference>